<dbReference type="AlphaFoldDB" id="A0A9W6Z7G6"/>
<dbReference type="EMBL" id="BSXU01008389">
    <property type="protein sequence ID" value="GMG60230.1"/>
    <property type="molecule type" value="Genomic_DNA"/>
</dbReference>
<organism evidence="3 4">
    <name type="scientific">Ambrosiozyma monospora</name>
    <name type="common">Yeast</name>
    <name type="synonym">Endomycopsis monosporus</name>
    <dbReference type="NCBI Taxonomy" id="43982"/>
    <lineage>
        <taxon>Eukaryota</taxon>
        <taxon>Fungi</taxon>
        <taxon>Dikarya</taxon>
        <taxon>Ascomycota</taxon>
        <taxon>Saccharomycotina</taxon>
        <taxon>Pichiomycetes</taxon>
        <taxon>Pichiales</taxon>
        <taxon>Pichiaceae</taxon>
        <taxon>Ambrosiozyma</taxon>
    </lineage>
</organism>
<evidence type="ECO:0000313" key="3">
    <source>
        <dbReference type="EMBL" id="GMG60230.1"/>
    </source>
</evidence>
<feature type="signal peptide" evidence="2">
    <location>
        <begin position="1"/>
        <end position="20"/>
    </location>
</feature>
<feature type="region of interest" description="Disordered" evidence="1">
    <location>
        <begin position="121"/>
        <end position="143"/>
    </location>
</feature>
<evidence type="ECO:0000256" key="1">
    <source>
        <dbReference type="SAM" id="MobiDB-lite"/>
    </source>
</evidence>
<gene>
    <name evidence="3" type="ORF">Amon01_000878800</name>
</gene>
<name>A0A9W6Z7G6_AMBMO</name>
<feature type="chain" id="PRO_5040778608" evidence="2">
    <location>
        <begin position="21"/>
        <end position="163"/>
    </location>
</feature>
<evidence type="ECO:0000313" key="4">
    <source>
        <dbReference type="Proteomes" id="UP001165063"/>
    </source>
</evidence>
<keyword evidence="4" id="KW-1185">Reference proteome</keyword>
<evidence type="ECO:0000256" key="2">
    <source>
        <dbReference type="SAM" id="SignalP"/>
    </source>
</evidence>
<accession>A0A9W6Z7G6</accession>
<protein>
    <submittedName>
        <fullName evidence="3">Unnamed protein product</fullName>
    </submittedName>
</protein>
<reference evidence="3" key="1">
    <citation type="submission" date="2023-04" db="EMBL/GenBank/DDBJ databases">
        <title>Ambrosiozyma monospora NBRC 1965.</title>
        <authorList>
            <person name="Ichikawa N."/>
            <person name="Sato H."/>
            <person name="Tonouchi N."/>
        </authorList>
    </citation>
    <scope>NUCLEOTIDE SEQUENCE</scope>
    <source>
        <strain evidence="3">NBRC 1965</strain>
    </source>
</reference>
<proteinExistence type="predicted"/>
<dbReference type="Proteomes" id="UP001165063">
    <property type="component" value="Unassembled WGS sequence"/>
</dbReference>
<keyword evidence="2" id="KW-0732">Signal</keyword>
<sequence>MQFSTIFSTLIIACVSLSSASTTSDQNDVETNHAEIVVSTDTDTTSRSTLRTVEHHGSQNTDVTTTQTLMKVLTVSIKLDSSNYSTNSPSSGHSLGPNTYIVSAHSSTDVVVTNSGTTHATNSAEAAASTSSKTHVSTAGAPNSGSLNAGVAVAVGAFIVYLL</sequence>
<feature type="compositionally biased region" description="Low complexity" evidence="1">
    <location>
        <begin position="121"/>
        <end position="134"/>
    </location>
</feature>
<comment type="caution">
    <text evidence="3">The sequence shown here is derived from an EMBL/GenBank/DDBJ whole genome shotgun (WGS) entry which is preliminary data.</text>
</comment>